<dbReference type="Gene3D" id="3.30.2310.20">
    <property type="entry name" value="RelE-like"/>
    <property type="match status" value="1"/>
</dbReference>
<protein>
    <submittedName>
        <fullName evidence="4">Plasmid stabilization system protein ParE</fullName>
    </submittedName>
</protein>
<sequence length="116" mass="13090">MKPVVFSIRAERDLEDIGDYIARDNPRRALSFVREMRKRCRDMSDFPENNPPFPQLGPNACFCPHGNYLDPLSGLGGVGFRRTYPARRAGYSSDYREGTRSTGRLIAGFPSFPASK</sequence>
<dbReference type="EMBL" id="CAADFY010000048">
    <property type="protein sequence ID" value="VFK54596.1"/>
    <property type="molecule type" value="Genomic_DNA"/>
</dbReference>
<dbReference type="Pfam" id="PF05016">
    <property type="entry name" value="ParE_toxin"/>
    <property type="match status" value="1"/>
</dbReference>
<evidence type="ECO:0000313" key="3">
    <source>
        <dbReference type="EMBL" id="VFK57799.1"/>
    </source>
</evidence>
<name>A0A451A8F3_9GAMM</name>
<dbReference type="EMBL" id="CAADFV010000047">
    <property type="protein sequence ID" value="VFK57799.1"/>
    <property type="molecule type" value="Genomic_DNA"/>
</dbReference>
<reference evidence="4" key="1">
    <citation type="submission" date="2019-02" db="EMBL/GenBank/DDBJ databases">
        <authorList>
            <person name="Gruber-Vodicka R. H."/>
            <person name="Seah K. B. B."/>
        </authorList>
    </citation>
    <scope>NUCLEOTIDE SEQUENCE</scope>
    <source>
        <strain evidence="4">BECK_BY1</strain>
        <strain evidence="3">BECK_BY2</strain>
        <strain evidence="2">BECK_BY3</strain>
    </source>
</reference>
<evidence type="ECO:0000313" key="2">
    <source>
        <dbReference type="EMBL" id="VFK54596.1"/>
    </source>
</evidence>
<evidence type="ECO:0000313" key="4">
    <source>
        <dbReference type="EMBL" id="VFK62313.1"/>
    </source>
</evidence>
<dbReference type="InterPro" id="IPR007712">
    <property type="entry name" value="RelE/ParE_toxin"/>
</dbReference>
<keyword evidence="1" id="KW-1277">Toxin-antitoxin system</keyword>
<evidence type="ECO:0000256" key="1">
    <source>
        <dbReference type="ARBA" id="ARBA00022649"/>
    </source>
</evidence>
<dbReference type="AlphaFoldDB" id="A0A451A8F3"/>
<accession>A0A451A8F3</accession>
<dbReference type="EMBL" id="CAADFX010000172">
    <property type="protein sequence ID" value="VFK62313.1"/>
    <property type="molecule type" value="Genomic_DNA"/>
</dbReference>
<gene>
    <name evidence="4" type="ORF">BECKTUN1418D_GA0071000_11728</name>
    <name evidence="3" type="ORF">BECKTUN1418E_GA0071001_10478</name>
    <name evidence="2" type="ORF">BECKTUN1418F_GA0071002_10488</name>
</gene>
<dbReference type="InterPro" id="IPR035093">
    <property type="entry name" value="RelE/ParE_toxin_dom_sf"/>
</dbReference>
<proteinExistence type="predicted"/>
<organism evidence="4">
    <name type="scientific">Candidatus Kentrum sp. TUN</name>
    <dbReference type="NCBI Taxonomy" id="2126343"/>
    <lineage>
        <taxon>Bacteria</taxon>
        <taxon>Pseudomonadati</taxon>
        <taxon>Pseudomonadota</taxon>
        <taxon>Gammaproteobacteria</taxon>
        <taxon>Candidatus Kentrum</taxon>
    </lineage>
</organism>